<dbReference type="Pfam" id="PF07853">
    <property type="entry name" value="DUF1648"/>
    <property type="match status" value="1"/>
</dbReference>
<sequence length="161" mass="18384">MRLILFLSFLANLILAVISFALLPERVAIHFSLGGLADGWASRAASTAVMLGVDTLLFLLFWFSPTLLRHTPMRWVNLPHRAYWLSPERREATVVRLSHRLWGFGTALFGFLLIVGLLTLQANLSNPVRLDESLFLIALGIFLVYVLVWTMRLWRDLRPPQ</sequence>
<dbReference type="Proteomes" id="UP000002964">
    <property type="component" value="Unassembled WGS sequence"/>
</dbReference>
<accession>H8YYV6</accession>
<keyword evidence="1" id="KW-0812">Transmembrane</keyword>
<reference evidence="4" key="1">
    <citation type="submission" date="2011-06" db="EMBL/GenBank/DDBJ databases">
        <authorList>
            <consortium name="US DOE Joint Genome Institute (JGI-PGF)"/>
            <person name="Lucas S."/>
            <person name="Han J."/>
            <person name="Lapidus A."/>
            <person name="Cheng J.-F."/>
            <person name="Goodwin L."/>
            <person name="Pitluck S."/>
            <person name="Peters L."/>
            <person name="Land M.L."/>
            <person name="Hauser L."/>
            <person name="Vogl K."/>
            <person name="Liu Z."/>
            <person name="Overmann J."/>
            <person name="Frigaard N.-U."/>
            <person name="Bryant D.A."/>
            <person name="Woyke T.J."/>
        </authorList>
    </citation>
    <scope>NUCLEOTIDE SEQUENCE [LARGE SCALE GENOMIC DNA]</scope>
    <source>
        <strain evidence="4">970</strain>
    </source>
</reference>
<organism evidence="3 4">
    <name type="scientific">Thiorhodovibrio frisius</name>
    <dbReference type="NCBI Taxonomy" id="631362"/>
    <lineage>
        <taxon>Bacteria</taxon>
        <taxon>Pseudomonadati</taxon>
        <taxon>Pseudomonadota</taxon>
        <taxon>Gammaproteobacteria</taxon>
        <taxon>Chromatiales</taxon>
        <taxon>Chromatiaceae</taxon>
        <taxon>Thiorhodovibrio</taxon>
    </lineage>
</organism>
<evidence type="ECO:0000313" key="4">
    <source>
        <dbReference type="Proteomes" id="UP000002964"/>
    </source>
</evidence>
<evidence type="ECO:0000313" key="3">
    <source>
        <dbReference type="EMBL" id="EIC23632.1"/>
    </source>
</evidence>
<feature type="transmembrane region" description="Helical" evidence="1">
    <location>
        <begin position="134"/>
        <end position="154"/>
    </location>
</feature>
<feature type="transmembrane region" description="Helical" evidence="1">
    <location>
        <begin position="101"/>
        <end position="122"/>
    </location>
</feature>
<evidence type="ECO:0000256" key="1">
    <source>
        <dbReference type="SAM" id="Phobius"/>
    </source>
</evidence>
<proteinExistence type="predicted"/>
<reference evidence="3 4" key="2">
    <citation type="submission" date="2011-11" db="EMBL/GenBank/DDBJ databases">
        <authorList>
            <consortium name="US DOE Joint Genome Institute"/>
            <person name="Lucas S."/>
            <person name="Han J."/>
            <person name="Lapidus A."/>
            <person name="Cheng J.-F."/>
            <person name="Goodwin L."/>
            <person name="Pitluck S."/>
            <person name="Peters L."/>
            <person name="Ovchinnikova G."/>
            <person name="Zhang X."/>
            <person name="Detter J.C."/>
            <person name="Han C."/>
            <person name="Tapia R."/>
            <person name="Land M."/>
            <person name="Hauser L."/>
            <person name="Kyrpides N."/>
            <person name="Ivanova N."/>
            <person name="Pagani I."/>
            <person name="Vogl K."/>
            <person name="Liu Z."/>
            <person name="Overmann J."/>
            <person name="Frigaard N.-U."/>
            <person name="Bryant D."/>
            <person name="Woyke T."/>
        </authorList>
    </citation>
    <scope>NUCLEOTIDE SEQUENCE [LARGE SCALE GENOMIC DNA]</scope>
    <source>
        <strain evidence="3 4">970</strain>
    </source>
</reference>
<dbReference type="eggNOG" id="COG4194">
    <property type="taxonomic scope" value="Bacteria"/>
</dbReference>
<keyword evidence="4" id="KW-1185">Reference proteome</keyword>
<name>H8YYV6_9GAMM</name>
<protein>
    <recommendedName>
        <fullName evidence="2">DUF1648 domain-containing protein</fullName>
    </recommendedName>
</protein>
<feature type="transmembrane region" description="Helical" evidence="1">
    <location>
        <begin position="40"/>
        <end position="63"/>
    </location>
</feature>
<gene>
    <name evidence="3" type="ORF">Thi970DRAFT_01310</name>
</gene>
<dbReference type="HOGENOM" id="CLU_131964_0_0_6"/>
<feature type="domain" description="DUF1648" evidence="2">
    <location>
        <begin position="9"/>
        <end position="49"/>
    </location>
</feature>
<dbReference type="OrthoDB" id="197163at2"/>
<keyword evidence="1" id="KW-0472">Membrane</keyword>
<evidence type="ECO:0000259" key="2">
    <source>
        <dbReference type="Pfam" id="PF07853"/>
    </source>
</evidence>
<dbReference type="AlphaFoldDB" id="H8YYV6"/>
<dbReference type="RefSeq" id="WP_009147715.1">
    <property type="nucleotide sequence ID" value="NZ_CP121471.1"/>
</dbReference>
<keyword evidence="1" id="KW-1133">Transmembrane helix</keyword>
<dbReference type="EMBL" id="JH603168">
    <property type="protein sequence ID" value="EIC23632.1"/>
    <property type="molecule type" value="Genomic_DNA"/>
</dbReference>
<dbReference type="InterPro" id="IPR012867">
    <property type="entry name" value="DUF1648"/>
</dbReference>